<evidence type="ECO:0000313" key="4">
    <source>
        <dbReference type="EMBL" id="WZN62643.1"/>
    </source>
</evidence>
<evidence type="ECO:0000259" key="3">
    <source>
        <dbReference type="Pfam" id="PF01167"/>
    </source>
</evidence>
<keyword evidence="5" id="KW-1185">Reference proteome</keyword>
<dbReference type="Proteomes" id="UP001472866">
    <property type="component" value="Chromosome 06"/>
</dbReference>
<sequence>MLKRGGLLSEATEALQPKFRGRNSSLILEDQGDYHQTLREKYTGKKGAAFRRSLASGAASGRGGYSGPQSAGDSLDLSSDSESDQNLSLQDEKSPTSSQRTSSSCEDSFPVSPVSESSTMAALASPFAPQMSQDNPMFNTRGTSSSAGRGGASQQANKQVLNSGSNLYRAGRSLSVGSQRSPGMLQPKTPKSSLKAAIQEEEELVLSEEKELQGAVWGPRLAGGRGRPESLQRPGAMEAVPGVGRKLFHESKEEASEEGSKILARPKEEARAQAKVGLGLGMGMVSRDGDILSMLAQNRLEALLMPAGKRLLQCKMIRKRGIVGSYPIFEMLLDNVPGVPEDRAFLLCARKRKKSKSSYYVISTRRDGLTRESEGYIAKLRGNIFGSEYTLIRRNGGAAERQDGDEQLLAIRYKQTLLSKDGGPRSMTAIFTNPAYAGHEAANTDLVRHYKDTKERLKNAPGALLGQDRRDPELRYPPQVVLKSLEPQWREDLQSYVLDFKGRVTEASVKNFVMVDTTTSVRNVGDSMVDGVVSTVRPAAAKKPEAVIFGKRGKNEFSLDVAAPCSILQAFAMAIASTDFKMVNSM</sequence>
<dbReference type="SUPFAM" id="SSF54518">
    <property type="entry name" value="Tubby C-terminal domain-like"/>
    <property type="match status" value="1"/>
</dbReference>
<feature type="domain" description="Tubby C-terminal" evidence="3">
    <location>
        <begin position="310"/>
        <end position="579"/>
    </location>
</feature>
<feature type="region of interest" description="Disordered" evidence="2">
    <location>
        <begin position="55"/>
        <end position="196"/>
    </location>
</feature>
<organism evidence="4 5">
    <name type="scientific">Chloropicon roscoffensis</name>
    <dbReference type="NCBI Taxonomy" id="1461544"/>
    <lineage>
        <taxon>Eukaryota</taxon>
        <taxon>Viridiplantae</taxon>
        <taxon>Chlorophyta</taxon>
        <taxon>Chloropicophyceae</taxon>
        <taxon>Chloropicales</taxon>
        <taxon>Chloropicaceae</taxon>
        <taxon>Chloropicon</taxon>
    </lineage>
</organism>
<evidence type="ECO:0000313" key="5">
    <source>
        <dbReference type="Proteomes" id="UP001472866"/>
    </source>
</evidence>
<dbReference type="EMBL" id="CP151506">
    <property type="protein sequence ID" value="WZN62643.1"/>
    <property type="molecule type" value="Genomic_DNA"/>
</dbReference>
<protein>
    <submittedName>
        <fullName evidence="4">Tubby-like protein</fullName>
    </submittedName>
</protein>
<dbReference type="PRINTS" id="PR01573">
    <property type="entry name" value="SUPERTUBBY"/>
</dbReference>
<dbReference type="InterPro" id="IPR000007">
    <property type="entry name" value="Tubby_C"/>
</dbReference>
<evidence type="ECO:0000256" key="1">
    <source>
        <dbReference type="ARBA" id="ARBA00007129"/>
    </source>
</evidence>
<evidence type="ECO:0000256" key="2">
    <source>
        <dbReference type="SAM" id="MobiDB-lite"/>
    </source>
</evidence>
<name>A0AAX4P965_9CHLO</name>
<proteinExistence type="inferred from homology"/>
<feature type="region of interest" description="Disordered" evidence="2">
    <location>
        <begin position="1"/>
        <end position="29"/>
    </location>
</feature>
<dbReference type="Gene3D" id="3.20.90.10">
    <property type="entry name" value="Tubby Protein, Chain A"/>
    <property type="match status" value="1"/>
</dbReference>
<accession>A0AAX4P965</accession>
<dbReference type="Pfam" id="PF01167">
    <property type="entry name" value="Tub"/>
    <property type="match status" value="1"/>
</dbReference>
<dbReference type="InterPro" id="IPR025659">
    <property type="entry name" value="Tubby-like_C"/>
</dbReference>
<feature type="compositionally biased region" description="Polar residues" evidence="2">
    <location>
        <begin position="154"/>
        <end position="166"/>
    </location>
</feature>
<gene>
    <name evidence="4" type="ORF">HKI87_06g41840</name>
</gene>
<reference evidence="4 5" key="1">
    <citation type="submission" date="2024-03" db="EMBL/GenBank/DDBJ databases">
        <title>Complete genome sequence of the green alga Chloropicon roscoffensis RCC1871.</title>
        <authorList>
            <person name="Lemieux C."/>
            <person name="Pombert J.-F."/>
            <person name="Otis C."/>
            <person name="Turmel M."/>
        </authorList>
    </citation>
    <scope>NUCLEOTIDE SEQUENCE [LARGE SCALE GENOMIC DNA]</scope>
    <source>
        <strain evidence="4 5">RCC1871</strain>
    </source>
</reference>
<dbReference type="AlphaFoldDB" id="A0AAX4P965"/>
<comment type="similarity">
    <text evidence="1">Belongs to the TUB family.</text>
</comment>
<feature type="compositionally biased region" description="Low complexity" evidence="2">
    <location>
        <begin position="67"/>
        <end position="108"/>
    </location>
</feature>
<dbReference type="PANTHER" id="PTHR16517:SF7">
    <property type="entry name" value="PROTEIN KING TUBBY"/>
    <property type="match status" value="1"/>
</dbReference>
<dbReference type="PANTHER" id="PTHR16517">
    <property type="entry name" value="TUBBY-RELATED"/>
    <property type="match status" value="1"/>
</dbReference>